<dbReference type="PROSITE" id="PS00108">
    <property type="entry name" value="PROTEIN_KINASE_ST"/>
    <property type="match status" value="1"/>
</dbReference>
<dbReference type="InterPro" id="IPR017441">
    <property type="entry name" value="Protein_kinase_ATP_BS"/>
</dbReference>
<dbReference type="PROSITE" id="PS50011">
    <property type="entry name" value="PROTEIN_KINASE_DOM"/>
    <property type="match status" value="1"/>
</dbReference>
<reference evidence="5" key="2">
    <citation type="journal article" date="2023" name="Science">
        <title>Genomic signatures of disease resistance in endangered staghorn corals.</title>
        <authorList>
            <person name="Vollmer S.V."/>
            <person name="Selwyn J.D."/>
            <person name="Despard B.A."/>
            <person name="Roesel C.L."/>
        </authorList>
    </citation>
    <scope>NUCLEOTIDE SEQUENCE</scope>
    <source>
        <strain evidence="5">K2</strain>
    </source>
</reference>
<comment type="caution">
    <text evidence="5">The sequence shown here is derived from an EMBL/GenBank/DDBJ whole genome shotgun (WGS) entry which is preliminary data.</text>
</comment>
<organism evidence="5 6">
    <name type="scientific">Acropora cervicornis</name>
    <name type="common">Staghorn coral</name>
    <dbReference type="NCBI Taxonomy" id="6130"/>
    <lineage>
        <taxon>Eukaryota</taxon>
        <taxon>Metazoa</taxon>
        <taxon>Cnidaria</taxon>
        <taxon>Anthozoa</taxon>
        <taxon>Hexacorallia</taxon>
        <taxon>Scleractinia</taxon>
        <taxon>Astrocoeniina</taxon>
        <taxon>Acroporidae</taxon>
        <taxon>Acropora</taxon>
    </lineage>
</organism>
<keyword evidence="5" id="KW-0418">Kinase</keyword>
<proteinExistence type="predicted"/>
<dbReference type="Pfam" id="PF00069">
    <property type="entry name" value="Pkinase"/>
    <property type="match status" value="1"/>
</dbReference>
<evidence type="ECO:0000313" key="6">
    <source>
        <dbReference type="Proteomes" id="UP001249851"/>
    </source>
</evidence>
<name>A0AAD9VGG5_ACRCE</name>
<dbReference type="SMART" id="SM00220">
    <property type="entry name" value="S_TKc"/>
    <property type="match status" value="1"/>
</dbReference>
<dbReference type="SUPFAM" id="SSF56112">
    <property type="entry name" value="Protein kinase-like (PK-like)"/>
    <property type="match status" value="1"/>
</dbReference>
<dbReference type="InterPro" id="IPR011009">
    <property type="entry name" value="Kinase-like_dom_sf"/>
</dbReference>
<dbReference type="Proteomes" id="UP001249851">
    <property type="component" value="Unassembled WGS sequence"/>
</dbReference>
<dbReference type="PANTHER" id="PTHR26392:SF92">
    <property type="entry name" value="PROTEIN KINASE DOMAIN-CONTAINING PROTEIN"/>
    <property type="match status" value="1"/>
</dbReference>
<dbReference type="PANTHER" id="PTHR26392">
    <property type="entry name" value="MITOGEN-ACTIVATED PROTEIN KINASE KINASE KINASE 7-RELATED"/>
    <property type="match status" value="1"/>
</dbReference>
<keyword evidence="1 3" id="KW-0547">Nucleotide-binding</keyword>
<dbReference type="Gene3D" id="3.40.50.300">
    <property type="entry name" value="P-loop containing nucleotide triphosphate hydrolases"/>
    <property type="match status" value="1"/>
</dbReference>
<dbReference type="InterPro" id="IPR008271">
    <property type="entry name" value="Ser/Thr_kinase_AS"/>
</dbReference>
<dbReference type="EMBL" id="JARQWQ010000002">
    <property type="protein sequence ID" value="KAK2573574.1"/>
    <property type="molecule type" value="Genomic_DNA"/>
</dbReference>
<evidence type="ECO:0000259" key="4">
    <source>
        <dbReference type="PROSITE" id="PS50011"/>
    </source>
</evidence>
<gene>
    <name evidence="5" type="ORF">P5673_001244</name>
</gene>
<dbReference type="InterPro" id="IPR000719">
    <property type="entry name" value="Prot_kinase_dom"/>
</dbReference>
<keyword evidence="6" id="KW-1185">Reference proteome</keyword>
<feature type="domain" description="Protein kinase" evidence="4">
    <location>
        <begin position="725"/>
        <end position="1000"/>
    </location>
</feature>
<dbReference type="InterPro" id="IPR027417">
    <property type="entry name" value="P-loop_NTPase"/>
</dbReference>
<dbReference type="PROSITE" id="PS51257">
    <property type="entry name" value="PROKAR_LIPOPROTEIN"/>
    <property type="match status" value="1"/>
</dbReference>
<dbReference type="SUPFAM" id="SSF52540">
    <property type="entry name" value="P-loop containing nucleoside triphosphate hydrolases"/>
    <property type="match status" value="1"/>
</dbReference>
<accession>A0AAD9VGG5</accession>
<evidence type="ECO:0000313" key="5">
    <source>
        <dbReference type="EMBL" id="KAK2573574.1"/>
    </source>
</evidence>
<dbReference type="InterPro" id="IPR045063">
    <property type="entry name" value="Dynamin_N"/>
</dbReference>
<dbReference type="GO" id="GO:0005524">
    <property type="term" value="F:ATP binding"/>
    <property type="evidence" value="ECO:0007669"/>
    <property type="project" value="UniProtKB-UniRule"/>
</dbReference>
<evidence type="ECO:0000256" key="3">
    <source>
        <dbReference type="PROSITE-ProRule" id="PRU10141"/>
    </source>
</evidence>
<dbReference type="Pfam" id="PF00350">
    <property type="entry name" value="Dynamin_N"/>
    <property type="match status" value="1"/>
</dbReference>
<evidence type="ECO:0000256" key="1">
    <source>
        <dbReference type="ARBA" id="ARBA00022741"/>
    </source>
</evidence>
<dbReference type="PROSITE" id="PS00107">
    <property type="entry name" value="PROTEIN_KINASE_ATP"/>
    <property type="match status" value="1"/>
</dbReference>
<dbReference type="GO" id="GO:0004672">
    <property type="term" value="F:protein kinase activity"/>
    <property type="evidence" value="ECO:0007669"/>
    <property type="project" value="InterPro"/>
</dbReference>
<evidence type="ECO:0000256" key="2">
    <source>
        <dbReference type="ARBA" id="ARBA00022840"/>
    </source>
</evidence>
<keyword evidence="5" id="KW-0808">Transferase</keyword>
<keyword evidence="2 3" id="KW-0067">ATP-binding</keyword>
<feature type="binding site" evidence="3">
    <location>
        <position position="756"/>
    </location>
    <ligand>
        <name>ATP</name>
        <dbReference type="ChEBI" id="CHEBI:30616"/>
    </ligand>
</feature>
<dbReference type="Gene3D" id="1.10.510.10">
    <property type="entry name" value="Transferase(Phosphotransferase) domain 1"/>
    <property type="match status" value="1"/>
</dbReference>
<protein>
    <submittedName>
        <fullName evidence="5">Serine/threonine-protein kinase STY17</fullName>
    </submittedName>
</protein>
<dbReference type="AlphaFoldDB" id="A0AAD9VGG5"/>
<sequence length="1001" mass="114029">MATGTQKTIDDIDDIMEMAQAMNALGISCKGLKTLDQMKDKVTTSLHQTANKPSWTARKAFAILSEAKDEHTRKRQILMTLYKDAEQCLEDMDDNILSLLQTNVSNIEENVKNHKLQLAREEYFLLVAGETSSGKSSLINLIMGEELLPYSVLSTTSTICELKFGTERKIVAHFKDKDPDTGLPTKVIQLKENPNTTSEKQSYLQQISPFVHVKSDRQKGSIYKKIELFWPHDLLQKGIVIIDSPGVGESDIMDEIVTEYLPRAFAFIYTINSPNAGGVQKDRLEKLLENVRNTFLDGKWQLPAKCALFVCNKWDQVPEKEDKEVKSHIVKKLKQSWPNLDPTTQITYMSTLNATTGQNLGIVTEEFSSLMEGIKSMVLQGIECRMEMHWRWLDFLLSRIIFQAKAFVSNALKDRREVSTKMTKILERLAAIETQQNKVMEELAEYLVERVDDALTQLSKYLSSEDVRKRFTSWTLDDAPKAEMSWEATENLIKKTLSRRLRDIIEQWEEDNKVFSTARESLLKHFQQRYNFVEEQLRNLQGVVIADNDIADNVGGHGASNTDSSLTVAQKVVVGVTSPLWIPLSLVALVIGAPVVGIVALTEKLQDKKKLKAFKEDRCAFMTKESVQYLRFVNDSFVLLMFVKAQLREAALCLDRIKARIPELIQADKMLCEQLNDETRGTRQLLDLYQPILSKASELRGNLAVFGFKEVFGEEISRKTLDWQEDESHRLGCGAFAVVYKGTMTRNGANQSVALKVYSEALHAMNACEILAEVELLRKLNHPSIVEFHGSSLLRDNRETRMILVMEKCKESLKTRLYGKPEHCPGKSRNPEVFKAVCNWAIQITEALDYIHKQGIIHRDLKLDNILLSQDDRVRVTDVGVSKLAVEVTGTLAGTPVYVAPEIFRSEIYEFSADIYSLGITLWEMWYGQPPFTNIKFENLIEFGNLVNEGRRPEHDNDNNCRRLHPSWEALVTMCWGKDPTKRPTAKKCKELITELYKTLQ</sequence>
<reference evidence="5" key="1">
    <citation type="journal article" date="2023" name="G3 (Bethesda)">
        <title>Whole genome assembly and annotation of the endangered Caribbean coral Acropora cervicornis.</title>
        <authorList>
            <person name="Selwyn J.D."/>
            <person name="Vollmer S.V."/>
        </authorList>
    </citation>
    <scope>NUCLEOTIDE SEQUENCE</scope>
    <source>
        <strain evidence="5">K2</strain>
    </source>
</reference>